<evidence type="ECO:0000313" key="2">
    <source>
        <dbReference type="EMBL" id="RIH82652.1"/>
    </source>
</evidence>
<dbReference type="InterPro" id="IPR011051">
    <property type="entry name" value="RmlC_Cupin_sf"/>
</dbReference>
<sequence length="117" mass="12758">MALPLNDRTAFDITTLLARRERSGKAYLEFLRVPALSGGLYVLGAGGAGPQQPHAEDEVYVVMAGKGKIRVGQDVYPVQAGSVVFVEALVEHKFFDVEERLEILVFFAPAEHSRKGA</sequence>
<dbReference type="Proteomes" id="UP000265715">
    <property type="component" value="Unassembled WGS sequence"/>
</dbReference>
<dbReference type="InterPro" id="IPR014710">
    <property type="entry name" value="RmlC-like_jellyroll"/>
</dbReference>
<keyword evidence="3" id="KW-1185">Reference proteome</keyword>
<comment type="caution">
    <text evidence="2">The sequence shown here is derived from an EMBL/GenBank/DDBJ whole genome shotgun (WGS) entry which is preliminary data.</text>
</comment>
<dbReference type="Pfam" id="PF07883">
    <property type="entry name" value="Cupin_2"/>
    <property type="match status" value="1"/>
</dbReference>
<dbReference type="InterPro" id="IPR013096">
    <property type="entry name" value="Cupin_2"/>
</dbReference>
<dbReference type="Gene3D" id="2.60.120.10">
    <property type="entry name" value="Jelly Rolls"/>
    <property type="match status" value="1"/>
</dbReference>
<proteinExistence type="predicted"/>
<accession>A0A399EJY3</accession>
<evidence type="ECO:0000313" key="3">
    <source>
        <dbReference type="Proteomes" id="UP000265715"/>
    </source>
</evidence>
<gene>
    <name evidence="2" type="ORF">Mterra_02569</name>
</gene>
<evidence type="ECO:0000259" key="1">
    <source>
        <dbReference type="Pfam" id="PF07883"/>
    </source>
</evidence>
<name>A0A399EJY3_9DEIN</name>
<dbReference type="AlphaFoldDB" id="A0A399EJY3"/>
<organism evidence="2 3">
    <name type="scientific">Calidithermus terrae</name>
    <dbReference type="NCBI Taxonomy" id="1408545"/>
    <lineage>
        <taxon>Bacteria</taxon>
        <taxon>Thermotogati</taxon>
        <taxon>Deinococcota</taxon>
        <taxon>Deinococci</taxon>
        <taxon>Thermales</taxon>
        <taxon>Thermaceae</taxon>
        <taxon>Calidithermus</taxon>
    </lineage>
</organism>
<dbReference type="OrthoDB" id="9794183at2"/>
<dbReference type="RefSeq" id="WP_119315585.1">
    <property type="nucleotide sequence ID" value="NZ_QXDL01000113.1"/>
</dbReference>
<dbReference type="EMBL" id="QXDL01000113">
    <property type="protein sequence ID" value="RIH82652.1"/>
    <property type="molecule type" value="Genomic_DNA"/>
</dbReference>
<feature type="domain" description="Cupin type-2" evidence="1">
    <location>
        <begin position="40"/>
        <end position="105"/>
    </location>
</feature>
<reference evidence="2 3" key="1">
    <citation type="submission" date="2018-08" db="EMBL/GenBank/DDBJ databases">
        <title>Meiothermus terrae DSM 26712 genome sequencing project.</title>
        <authorList>
            <person name="Da Costa M.S."/>
            <person name="Albuquerque L."/>
            <person name="Raposo P."/>
            <person name="Froufe H.J.C."/>
            <person name="Barroso C.S."/>
            <person name="Egas C."/>
        </authorList>
    </citation>
    <scope>NUCLEOTIDE SEQUENCE [LARGE SCALE GENOMIC DNA]</scope>
    <source>
        <strain evidence="2 3">DSM 26712</strain>
    </source>
</reference>
<protein>
    <submittedName>
        <fullName evidence="2">Cupin domain protein</fullName>
    </submittedName>
</protein>
<dbReference type="SUPFAM" id="SSF51182">
    <property type="entry name" value="RmlC-like cupins"/>
    <property type="match status" value="1"/>
</dbReference>